<evidence type="ECO:0000313" key="1">
    <source>
        <dbReference type="EMBL" id="KAG0316847.1"/>
    </source>
</evidence>
<reference evidence="1" key="1">
    <citation type="journal article" date="2020" name="Fungal Divers.">
        <title>Resolving the Mortierellaceae phylogeny through synthesis of multi-gene phylogenetics and phylogenomics.</title>
        <authorList>
            <person name="Vandepol N."/>
            <person name="Liber J."/>
            <person name="Desiro A."/>
            <person name="Na H."/>
            <person name="Kennedy M."/>
            <person name="Barry K."/>
            <person name="Grigoriev I.V."/>
            <person name="Miller A.N."/>
            <person name="O'Donnell K."/>
            <person name="Stajich J.E."/>
            <person name="Bonito G."/>
        </authorList>
    </citation>
    <scope>NUCLEOTIDE SEQUENCE</scope>
    <source>
        <strain evidence="1">NVP60</strain>
    </source>
</reference>
<dbReference type="AlphaFoldDB" id="A0A9P6RBY1"/>
<gene>
    <name evidence="1" type="ORF">BGZ97_006326</name>
</gene>
<dbReference type="OrthoDB" id="2436906at2759"/>
<evidence type="ECO:0000313" key="2">
    <source>
        <dbReference type="Proteomes" id="UP000823405"/>
    </source>
</evidence>
<dbReference type="EMBL" id="JAAAIN010000280">
    <property type="protein sequence ID" value="KAG0316847.1"/>
    <property type="molecule type" value="Genomic_DNA"/>
</dbReference>
<sequence length="160" mass="18036">MANLLKKQTLNAMFDWRARMYSTASTLSKSKLAELFDTGTQSRKCDGMLAVVFGIRKWQDIWVAGKASRTIVIPSNLHELSMFLLDPVHQVADLSYQNRQKGEDTEDAVVSVPKDVTKILEWEQVVIHSPTKPIKLAGVVLSPTKSGKHQEQRMKRGQEV</sequence>
<dbReference type="Proteomes" id="UP000823405">
    <property type="component" value="Unassembled WGS sequence"/>
</dbReference>
<accession>A0A9P6RBY1</accession>
<proteinExistence type="predicted"/>
<protein>
    <submittedName>
        <fullName evidence="1">Uncharacterized protein</fullName>
    </submittedName>
</protein>
<keyword evidence="2" id="KW-1185">Reference proteome</keyword>
<name>A0A9P6RBY1_9FUNG</name>
<organism evidence="1 2">
    <name type="scientific">Linnemannia gamsii</name>
    <dbReference type="NCBI Taxonomy" id="64522"/>
    <lineage>
        <taxon>Eukaryota</taxon>
        <taxon>Fungi</taxon>
        <taxon>Fungi incertae sedis</taxon>
        <taxon>Mucoromycota</taxon>
        <taxon>Mortierellomycotina</taxon>
        <taxon>Mortierellomycetes</taxon>
        <taxon>Mortierellales</taxon>
        <taxon>Mortierellaceae</taxon>
        <taxon>Linnemannia</taxon>
    </lineage>
</organism>
<comment type="caution">
    <text evidence="1">The sequence shown here is derived from an EMBL/GenBank/DDBJ whole genome shotgun (WGS) entry which is preliminary data.</text>
</comment>